<dbReference type="GO" id="GO:0005506">
    <property type="term" value="F:iron ion binding"/>
    <property type="evidence" value="ECO:0007669"/>
    <property type="project" value="InterPro"/>
</dbReference>
<dbReference type="InterPro" id="IPR021940">
    <property type="entry name" value="CER1-like_C"/>
</dbReference>
<dbReference type="GO" id="GO:0016020">
    <property type="term" value="C:membrane"/>
    <property type="evidence" value="ECO:0007669"/>
    <property type="project" value="UniProtKB-SubCell"/>
</dbReference>
<keyword evidence="5 6" id="KW-0472">Membrane</keyword>
<evidence type="ECO:0000256" key="5">
    <source>
        <dbReference type="ARBA" id="ARBA00023136"/>
    </source>
</evidence>
<dbReference type="GeneID" id="110425031"/>
<evidence type="ECO:0000259" key="8">
    <source>
        <dbReference type="Pfam" id="PF12076"/>
    </source>
</evidence>
<feature type="transmembrane region" description="Helical" evidence="6">
    <location>
        <begin position="324"/>
        <end position="344"/>
    </location>
</feature>
<keyword evidence="9" id="KW-1185">Reference proteome</keyword>
<dbReference type="PANTHER" id="PTHR11863">
    <property type="entry name" value="STEROL DESATURASE"/>
    <property type="match status" value="1"/>
</dbReference>
<gene>
    <name evidence="10" type="primary">LOC110425031</name>
</gene>
<accession>A0A6J1B8D8</accession>
<keyword evidence="3 6" id="KW-0812">Transmembrane</keyword>
<evidence type="ECO:0000256" key="2">
    <source>
        <dbReference type="ARBA" id="ARBA00009324"/>
    </source>
</evidence>
<dbReference type="OrthoDB" id="408954at2759"/>
<dbReference type="GO" id="GO:0016491">
    <property type="term" value="F:oxidoreductase activity"/>
    <property type="evidence" value="ECO:0007669"/>
    <property type="project" value="InterPro"/>
</dbReference>
<comment type="similarity">
    <text evidence="2">Belongs to the sterol desaturase family.</text>
</comment>
<feature type="transmembrane region" description="Helical" evidence="6">
    <location>
        <begin position="182"/>
        <end position="212"/>
    </location>
</feature>
<dbReference type="GO" id="GO:0008610">
    <property type="term" value="P:lipid biosynthetic process"/>
    <property type="evidence" value="ECO:0007669"/>
    <property type="project" value="InterPro"/>
</dbReference>
<organism evidence="9 10">
    <name type="scientific">Herrania umbratica</name>
    <dbReference type="NCBI Taxonomy" id="108875"/>
    <lineage>
        <taxon>Eukaryota</taxon>
        <taxon>Viridiplantae</taxon>
        <taxon>Streptophyta</taxon>
        <taxon>Embryophyta</taxon>
        <taxon>Tracheophyta</taxon>
        <taxon>Spermatophyta</taxon>
        <taxon>Magnoliopsida</taxon>
        <taxon>eudicotyledons</taxon>
        <taxon>Gunneridae</taxon>
        <taxon>Pentapetalae</taxon>
        <taxon>rosids</taxon>
        <taxon>malvids</taxon>
        <taxon>Malvales</taxon>
        <taxon>Malvaceae</taxon>
        <taxon>Byttnerioideae</taxon>
        <taxon>Herrania</taxon>
    </lineage>
</organism>
<name>A0A6J1B8D8_9ROSI</name>
<dbReference type="InterPro" id="IPR006694">
    <property type="entry name" value="Fatty_acid_hydroxylase"/>
</dbReference>
<evidence type="ECO:0000256" key="4">
    <source>
        <dbReference type="ARBA" id="ARBA00022989"/>
    </source>
</evidence>
<sequence>MASKPGILTDWPWTPLGSFKYIILVPWITESIYSFIVKDENERDFSNLSIFPFMLWRMFHNQIWISLSRYRTATGSNRIVDKGIEFDQVDRERNWDDQILFNAILFYLGNKYVPGGSHLPLWRTDGVILTMLLHAGPVEFLYYWLHRALHHHFLYSRYHSHHHSSIVTEPITSVIHPFAEHIAYFALFAIPLLTIALSGTASIAAIAGYITYVDLMNNMGHCNFELIPSWLFSVFSPLKYLMYTPSYHSLHHTQFRTNYALFMPFYDYIYGTMDKSSDTLYENSLKRKEESPDVVHLTHLTTPESIYHLRLGFASLASKPYSSAWYLCLLWPLTLWFVTLTWIYGRTFVVERSRFDKIRLQTWAIPKYKIQYHLKWQKESINNLIQEAILEAEEKGARVLSLGLMNQVEELNRYGELYVHKHPQRKVKLVDGSSLAVAVVLNSIPTGTTQVLLRSNLSKVAYAVAFALCQKGIQVAVLREDEYEKLNKSLGTKSEGNLVISKGYFYKTWLVGDDLSEEEQRNATKGTLFIPFSQFPPKKLRKDCFYHTTPAMQTPMSLENVDSCENWLPRRVMSVWRIAGIVHALEGWEEHECGYTMSNIEKVWEASVKHGFQPLRVPTQSKILE</sequence>
<evidence type="ECO:0000313" key="9">
    <source>
        <dbReference type="Proteomes" id="UP000504621"/>
    </source>
</evidence>
<feature type="domain" description="Very-long-chain aldehyde decarbonylase CER1-like C-terminal" evidence="8">
    <location>
        <begin position="451"/>
        <end position="614"/>
    </location>
</feature>
<feature type="domain" description="Fatty acid hydroxylase" evidence="7">
    <location>
        <begin position="133"/>
        <end position="272"/>
    </location>
</feature>
<dbReference type="Pfam" id="PF04116">
    <property type="entry name" value="FA_hydroxylase"/>
    <property type="match status" value="1"/>
</dbReference>
<evidence type="ECO:0000313" key="10">
    <source>
        <dbReference type="RefSeq" id="XP_021295471.1"/>
    </source>
</evidence>
<dbReference type="Pfam" id="PF12076">
    <property type="entry name" value="CER1-like_C"/>
    <property type="match status" value="1"/>
</dbReference>
<dbReference type="Proteomes" id="UP000504621">
    <property type="component" value="Unplaced"/>
</dbReference>
<dbReference type="AlphaFoldDB" id="A0A6J1B8D8"/>
<comment type="subcellular location">
    <subcellularLocation>
        <location evidence="1">Membrane</location>
        <topology evidence="1">Multi-pass membrane protein</topology>
    </subcellularLocation>
</comment>
<evidence type="ECO:0000259" key="7">
    <source>
        <dbReference type="Pfam" id="PF04116"/>
    </source>
</evidence>
<evidence type="ECO:0000256" key="6">
    <source>
        <dbReference type="SAM" id="Phobius"/>
    </source>
</evidence>
<protein>
    <submittedName>
        <fullName evidence="10">Protein ECERIFERUM 1-like</fullName>
    </submittedName>
</protein>
<proteinExistence type="inferred from homology"/>
<keyword evidence="4 6" id="KW-1133">Transmembrane helix</keyword>
<evidence type="ECO:0000256" key="3">
    <source>
        <dbReference type="ARBA" id="ARBA00022692"/>
    </source>
</evidence>
<evidence type="ECO:0000256" key="1">
    <source>
        <dbReference type="ARBA" id="ARBA00004141"/>
    </source>
</evidence>
<reference evidence="10" key="1">
    <citation type="submission" date="2025-08" db="UniProtKB">
        <authorList>
            <consortium name="RefSeq"/>
        </authorList>
    </citation>
    <scope>IDENTIFICATION</scope>
    <source>
        <tissue evidence="10">Leaf</tissue>
    </source>
</reference>
<dbReference type="RefSeq" id="XP_021295471.1">
    <property type="nucleotide sequence ID" value="XM_021439796.1"/>
</dbReference>
<dbReference type="InterPro" id="IPR050307">
    <property type="entry name" value="Sterol_Desaturase_Related"/>
</dbReference>